<dbReference type="Proteomes" id="UP000327000">
    <property type="component" value="Unassembled WGS sequence"/>
</dbReference>
<gene>
    <name evidence="1" type="ORF">FRZ00_26600</name>
</gene>
<dbReference type="RefSeq" id="WP_152265243.1">
    <property type="nucleotide sequence ID" value="NZ_VOKX01000106.1"/>
</dbReference>
<name>A0A5N5W348_STRMB</name>
<evidence type="ECO:0000313" key="2">
    <source>
        <dbReference type="Proteomes" id="UP000327000"/>
    </source>
</evidence>
<accession>A0A5N5W348</accession>
<dbReference type="OrthoDB" id="5291250at2"/>
<dbReference type="AlphaFoldDB" id="A0A5N5W348"/>
<dbReference type="EMBL" id="VOKX01000106">
    <property type="protein sequence ID" value="KAB7835786.1"/>
    <property type="molecule type" value="Genomic_DNA"/>
</dbReference>
<proteinExistence type="predicted"/>
<keyword evidence="2" id="KW-1185">Reference proteome</keyword>
<organism evidence="1 2">
    <name type="scientific">Streptomyces mobaraensis</name>
    <name type="common">Streptoverticillium mobaraense</name>
    <dbReference type="NCBI Taxonomy" id="35621"/>
    <lineage>
        <taxon>Bacteria</taxon>
        <taxon>Bacillati</taxon>
        <taxon>Actinomycetota</taxon>
        <taxon>Actinomycetes</taxon>
        <taxon>Kitasatosporales</taxon>
        <taxon>Streptomycetaceae</taxon>
        <taxon>Streptomyces</taxon>
    </lineage>
</organism>
<reference evidence="1 2" key="1">
    <citation type="journal article" date="2019" name="Microb. Cell Fact.">
        <title>Exploring novel herbicidin analogues by transcriptional regulator overexpression and MS/MS molecular networking.</title>
        <authorList>
            <person name="Shi Y."/>
            <person name="Gu R."/>
            <person name="Li Y."/>
            <person name="Wang X."/>
            <person name="Ren W."/>
            <person name="Li X."/>
            <person name="Wang L."/>
            <person name="Xie Y."/>
            <person name="Hong B."/>
        </authorList>
    </citation>
    <scope>NUCLEOTIDE SEQUENCE [LARGE SCALE GENOMIC DNA]</scope>
    <source>
        <strain evidence="1 2">US-43</strain>
    </source>
</reference>
<comment type="caution">
    <text evidence="1">The sequence shown here is derived from an EMBL/GenBank/DDBJ whole genome shotgun (WGS) entry which is preliminary data.</text>
</comment>
<protein>
    <submittedName>
        <fullName evidence="1">Uncharacterized protein</fullName>
    </submittedName>
</protein>
<sequence>MAAGRRARRAQHGGHLSIAARRLAEHITATDTAYSDPTARSWLLTTDPRATEPLHSMATRVPSLTDLAQACADELATRTKAVTGERA</sequence>
<evidence type="ECO:0000313" key="1">
    <source>
        <dbReference type="EMBL" id="KAB7835786.1"/>
    </source>
</evidence>